<dbReference type="InterPro" id="IPR007658">
    <property type="entry name" value="DUF594"/>
</dbReference>
<feature type="region of interest" description="Disordered" evidence="1">
    <location>
        <begin position="216"/>
        <end position="240"/>
    </location>
</feature>
<keyword evidence="2" id="KW-0472">Membrane</keyword>
<feature type="compositionally biased region" description="Low complexity" evidence="1">
    <location>
        <begin position="216"/>
        <end position="232"/>
    </location>
</feature>
<organism evidence="4">
    <name type="scientific">Zea mays</name>
    <name type="common">Maize</name>
    <dbReference type="NCBI Taxonomy" id="4577"/>
    <lineage>
        <taxon>Eukaryota</taxon>
        <taxon>Viridiplantae</taxon>
        <taxon>Streptophyta</taxon>
        <taxon>Embryophyta</taxon>
        <taxon>Tracheophyta</taxon>
        <taxon>Spermatophyta</taxon>
        <taxon>Magnoliopsida</taxon>
        <taxon>Liliopsida</taxon>
        <taxon>Poales</taxon>
        <taxon>Poaceae</taxon>
        <taxon>PACMAD clade</taxon>
        <taxon>Panicoideae</taxon>
        <taxon>Andropogonodae</taxon>
        <taxon>Andropogoneae</taxon>
        <taxon>Tripsacinae</taxon>
        <taxon>Zea</taxon>
    </lineage>
</organism>
<reference evidence="4 6" key="1">
    <citation type="submission" date="2015-12" db="EMBL/GenBank/DDBJ databases">
        <title>Update maize B73 reference genome by single molecule sequencing technologies.</title>
        <authorList>
            <consortium name="Maize Genome Sequencing Project"/>
            <person name="Ware D."/>
        </authorList>
    </citation>
    <scope>NUCLEOTIDE SEQUENCE [LARGE SCALE GENOMIC DNA]</scope>
    <source>
        <strain evidence="6">cv. B73</strain>
        <tissue evidence="4">Seedling</tissue>
    </source>
</reference>
<dbReference type="Pfam" id="PF13968">
    <property type="entry name" value="DUF4220"/>
    <property type="match status" value="1"/>
</dbReference>
<dbReference type="PANTHER" id="PTHR31325">
    <property type="entry name" value="OS01G0798800 PROTEIN-RELATED"/>
    <property type="match status" value="1"/>
</dbReference>
<keyword evidence="2" id="KW-0812">Transmembrane</keyword>
<reference evidence="5" key="2">
    <citation type="submission" date="2019-07" db="EMBL/GenBank/DDBJ databases">
        <authorList>
            <person name="Seetharam A."/>
            <person name="Woodhouse M."/>
            <person name="Cannon E."/>
        </authorList>
    </citation>
    <scope>NUCLEOTIDE SEQUENCE [LARGE SCALE GENOMIC DNA]</scope>
    <source>
        <strain evidence="5">cv. B73</strain>
    </source>
</reference>
<evidence type="ECO:0000313" key="6">
    <source>
        <dbReference type="Proteomes" id="UP000007305"/>
    </source>
</evidence>
<dbReference type="EnsemblPlants" id="Zm00001eb299110_T001">
    <property type="protein sequence ID" value="Zm00001eb299110_P001"/>
    <property type="gene ID" value="Zm00001eb299110"/>
</dbReference>
<accession>A0A1D6HRP5</accession>
<evidence type="ECO:0000259" key="3">
    <source>
        <dbReference type="Pfam" id="PF13968"/>
    </source>
</evidence>
<keyword evidence="2" id="KW-1133">Transmembrane helix</keyword>
<protein>
    <recommendedName>
        <fullName evidence="3">DUF4220 domain-containing protein</fullName>
    </recommendedName>
</protein>
<feature type="transmembrane region" description="Helical" evidence="2">
    <location>
        <begin position="174"/>
        <end position="197"/>
    </location>
</feature>
<feature type="transmembrane region" description="Helical" evidence="2">
    <location>
        <begin position="352"/>
        <end position="377"/>
    </location>
</feature>
<dbReference type="Gramene" id="Zm00001eb299110_T001">
    <property type="protein sequence ID" value="Zm00001eb299110_P001"/>
    <property type="gene ID" value="Zm00001eb299110"/>
</dbReference>
<evidence type="ECO:0000313" key="5">
    <source>
        <dbReference type="EnsemblPlants" id="Zm00001eb299110_P001"/>
    </source>
</evidence>
<feature type="transmembrane region" description="Helical" evidence="2">
    <location>
        <begin position="96"/>
        <end position="116"/>
    </location>
</feature>
<dbReference type="Pfam" id="PF04578">
    <property type="entry name" value="DUF594"/>
    <property type="match status" value="1"/>
</dbReference>
<dbReference type="ExpressionAtlas" id="A0A1D6HRP5">
    <property type="expression patterns" value="baseline"/>
</dbReference>
<feature type="transmembrane region" description="Helical" evidence="2">
    <location>
        <begin position="35"/>
        <end position="55"/>
    </location>
</feature>
<dbReference type="EMBL" id="CM007650">
    <property type="protein sequence ID" value="ONM51157.1"/>
    <property type="molecule type" value="Genomic_DNA"/>
</dbReference>
<evidence type="ECO:0000256" key="1">
    <source>
        <dbReference type="SAM" id="MobiDB-lite"/>
    </source>
</evidence>
<feature type="domain" description="DUF4220" evidence="3">
    <location>
        <begin position="249"/>
        <end position="459"/>
    </location>
</feature>
<dbReference type="AlphaFoldDB" id="A0A1D6HRP5"/>
<feature type="transmembrane region" description="Helical" evidence="2">
    <location>
        <begin position="136"/>
        <end position="154"/>
    </location>
</feature>
<dbReference type="InterPro" id="IPR025315">
    <property type="entry name" value="DUF4220"/>
</dbReference>
<dbReference type="OMA" id="HRRDRIT"/>
<feature type="transmembrane region" description="Helical" evidence="2">
    <location>
        <begin position="398"/>
        <end position="421"/>
    </location>
</feature>
<sequence length="760" mass="85194">MDPPGSNQDGVVNMTRAMQALSPWLKHPRATITKVEGLVLAAAALLLLQLFFGIYKRRCRNSFLSTVLRALSKLMEALIIYTLGTMQSSPIKNSSYPIWAVFLVMASAGTTAVQHYDFCDGFYSKYMEGGLDLIKYGFYMIMFNLLIDPNNYTLKTALGLKRHLNKSRASSRCVGALFYIALVTKVLGSCGLALVGYTMQKRSPFIPTKIRRRTQAAGAEAETEEGAANNGTSDDSDPQSMKSYEYEVCRRLCGSGLVTIDQIWDRLDGSSASLKDLCLSCALFQQLKRRHFFGRVRPKTSSARKDHDFVFKKLLPSEGDFRRAFRIIEAELGFCYDFFFTKYYYTFVGTHLLPLSLVTAFLVKIVLLLTVGVFAVRNSLVLETPNPIIEVHISRGDYIISLLLLGVALTVELVNAAFYLASDWAQVSLATSMHVKKKQRCASIFGEVIAFLRRVTFSGQLMRNRMNSQHSVMVGLGQRQHDPVEVSDAVKRAVARSLISTYGGNPTNDVGETSIWQEDHRYSWALKGLSQLEVLLIWHVATEYCDISAAPSPSPSNRCSEHQGFTANLSAYCAHLFENALGLLRNHRRDRITRREDHRGVAVHLSRYCAYLIGSVPELLPYHQADIAQLAHMVVEERTELFRLDSTTNIYDEMKDLQGTGEEDDPRKIFQKGIKLGKQLGRMEDGDHWEVLQDFWAKTTIHAAKSHYTTKQHMQHLESGGEFLTHIWALLAHAGILNLNVGNEDHEDQANLGSGPSAVV</sequence>
<keyword evidence="6" id="KW-1185">Reference proteome</keyword>
<reference evidence="5" key="3">
    <citation type="submission" date="2021-05" db="UniProtKB">
        <authorList>
            <consortium name="EnsemblPlants"/>
        </authorList>
    </citation>
    <scope>IDENTIFICATION</scope>
    <source>
        <strain evidence="5">cv. B73</strain>
    </source>
</reference>
<evidence type="ECO:0000256" key="2">
    <source>
        <dbReference type="SAM" id="Phobius"/>
    </source>
</evidence>
<gene>
    <name evidence="4" type="ORF">ZEAMMB73_Zm00001d018710</name>
</gene>
<evidence type="ECO:0000313" key="4">
    <source>
        <dbReference type="EMBL" id="ONM51157.1"/>
    </source>
</evidence>
<proteinExistence type="predicted"/>
<dbReference type="Proteomes" id="UP000007305">
    <property type="component" value="Chromosome 7"/>
</dbReference>
<name>A0A1D6HRP5_MAIZE</name>